<reference evidence="1" key="1">
    <citation type="submission" date="2024-07" db="EMBL/GenBank/DDBJ databases">
        <authorList>
            <person name="Yu S.T."/>
        </authorList>
    </citation>
    <scope>NUCLEOTIDE SEQUENCE</scope>
    <source>
        <strain evidence="1">R41</strain>
    </source>
</reference>
<dbReference type="Gene3D" id="3.40.50.1240">
    <property type="entry name" value="Phosphoglycerate mutase-like"/>
    <property type="match status" value="1"/>
</dbReference>
<organism evidence="1">
    <name type="scientific">Streptomyces sp. R41</name>
    <dbReference type="NCBI Taxonomy" id="3238632"/>
    <lineage>
        <taxon>Bacteria</taxon>
        <taxon>Bacillati</taxon>
        <taxon>Actinomycetota</taxon>
        <taxon>Actinomycetes</taxon>
        <taxon>Kitasatosporales</taxon>
        <taxon>Streptomycetaceae</taxon>
        <taxon>Streptomyces</taxon>
    </lineage>
</organism>
<dbReference type="InterPro" id="IPR029033">
    <property type="entry name" value="His_PPase_superfam"/>
</dbReference>
<sequence length="190" mass="20328">MVARITLVSPAVNAALRQVRFDDAPLDESAARRARAAADALPPHEVMLTAPSERCRGTAEALGLDAAVVRELRDLDVGRWRGRSLDELAQEAPEGIAEWLADPAVTPHGGESVVDLVDRVGNWLESWSGHGGRILAVAEPAVVRAGLVHALAVPAQTFWRLDVAPLSVTELSGRSGRWNLRCGRPLTAAE</sequence>
<dbReference type="EMBL" id="CP163443">
    <property type="protein sequence ID" value="XDQ59199.1"/>
    <property type="molecule type" value="Genomic_DNA"/>
</dbReference>
<evidence type="ECO:0000313" key="1">
    <source>
        <dbReference type="EMBL" id="XDQ59199.1"/>
    </source>
</evidence>
<dbReference type="Pfam" id="PF00300">
    <property type="entry name" value="His_Phos_1"/>
    <property type="match status" value="1"/>
</dbReference>
<name>A0AB39RVA1_9ACTN</name>
<dbReference type="SUPFAM" id="SSF53254">
    <property type="entry name" value="Phosphoglycerate mutase-like"/>
    <property type="match status" value="1"/>
</dbReference>
<dbReference type="InterPro" id="IPR013078">
    <property type="entry name" value="His_Pase_superF_clade-1"/>
</dbReference>
<accession>A0AB39RVA1</accession>
<dbReference type="RefSeq" id="WP_369252745.1">
    <property type="nucleotide sequence ID" value="NZ_CP163443.1"/>
</dbReference>
<dbReference type="AlphaFoldDB" id="A0AB39RVA1"/>
<protein>
    <submittedName>
        <fullName evidence="1">Histidine phosphatase family protein</fullName>
    </submittedName>
</protein>
<proteinExistence type="predicted"/>
<gene>
    <name evidence="1" type="ORF">AB5J53_39490</name>
</gene>